<protein>
    <submittedName>
        <fullName evidence="1">Uncharacterized protein</fullName>
    </submittedName>
</protein>
<dbReference type="AlphaFoldDB" id="A0A8J2FVB5"/>
<comment type="caution">
    <text evidence="1">The sequence shown here is derived from an EMBL/GenBank/DDBJ whole genome shotgun (WGS) entry which is preliminary data.</text>
</comment>
<accession>A0A8J2FVB5</accession>
<dbReference type="EMBL" id="CAJNOB010000003">
    <property type="protein sequence ID" value="CAF0691998.1"/>
    <property type="molecule type" value="Genomic_DNA"/>
</dbReference>
<gene>
    <name evidence="1" type="ORF">MPNT_110049</name>
</gene>
<organism evidence="1 2">
    <name type="scientific">Candidatus Methylacidithermus pantelleriae</name>
    <dbReference type="NCBI Taxonomy" id="2744239"/>
    <lineage>
        <taxon>Bacteria</taxon>
        <taxon>Pseudomonadati</taxon>
        <taxon>Verrucomicrobiota</taxon>
        <taxon>Methylacidiphilae</taxon>
        <taxon>Methylacidiphilales</taxon>
        <taxon>Methylacidiphilaceae</taxon>
        <taxon>Candidatus Methylacidithermus</taxon>
    </lineage>
</organism>
<evidence type="ECO:0000313" key="2">
    <source>
        <dbReference type="Proteomes" id="UP000663859"/>
    </source>
</evidence>
<sequence length="91" mass="10152">MPKAGGRDLDFWLCKVLWRDHNLPSLFSLRRRLAYKLAWHGSFGVTADGVDLTSYRVLLLLDAAGKSACVEPTVLLRFLRPRPGPGGKRCA</sequence>
<keyword evidence="2" id="KW-1185">Reference proteome</keyword>
<reference evidence="1" key="1">
    <citation type="submission" date="2021-02" db="EMBL/GenBank/DDBJ databases">
        <authorList>
            <person name="Cremers G."/>
            <person name="Picone N."/>
        </authorList>
    </citation>
    <scope>NUCLEOTIDE SEQUENCE</scope>
    <source>
        <strain evidence="1">PQ17</strain>
    </source>
</reference>
<name>A0A8J2FVB5_9BACT</name>
<dbReference type="Proteomes" id="UP000663859">
    <property type="component" value="Unassembled WGS sequence"/>
</dbReference>
<evidence type="ECO:0000313" key="1">
    <source>
        <dbReference type="EMBL" id="CAF0691998.1"/>
    </source>
</evidence>
<proteinExistence type="predicted"/>